<sequence length="155" mass="17456">MIFGEIKQPLHALPAAFQQAINFINTQDLAQLENGRYEIDGDRIFANVMSFETQAAAAKQGEVHQQYIDFQYLISGEERIDVSLNLTDCIPATDYDHDNDFALVETMPNTSSLLLKPGMFLAIFPQQPHKPGCVITTPMMIKKVVIKIHQQCLCE</sequence>
<dbReference type="OrthoDB" id="6196468at2"/>
<dbReference type="EMBL" id="FUZI01000001">
    <property type="protein sequence ID" value="SKC31624.1"/>
    <property type="molecule type" value="Genomic_DNA"/>
</dbReference>
<dbReference type="AlphaFoldDB" id="A0A1T5HXN8"/>
<dbReference type="Pfam" id="PF04074">
    <property type="entry name" value="DUF386"/>
    <property type="match status" value="1"/>
</dbReference>
<dbReference type="InterPro" id="IPR049827">
    <property type="entry name" value="NanQ"/>
</dbReference>
<dbReference type="Gene3D" id="2.60.120.370">
    <property type="entry name" value="YhcH/YjgK/YiaL"/>
    <property type="match status" value="1"/>
</dbReference>
<dbReference type="SUPFAM" id="SSF51197">
    <property type="entry name" value="Clavaminate synthase-like"/>
    <property type="match status" value="1"/>
</dbReference>
<dbReference type="RefSeq" id="WP_080156389.1">
    <property type="nucleotide sequence ID" value="NZ_CP175535.1"/>
</dbReference>
<dbReference type="Proteomes" id="UP000189966">
    <property type="component" value="Unassembled WGS sequence"/>
</dbReference>
<reference evidence="1 2" key="1">
    <citation type="submission" date="2017-02" db="EMBL/GenBank/DDBJ databases">
        <authorList>
            <person name="Peterson S.W."/>
        </authorList>
    </citation>
    <scope>NUCLEOTIDE SEQUENCE [LARGE SCALE GENOMIC DNA]</scope>
    <source>
        <strain evidence="2">type strain: NCCB 100098</strain>
    </source>
</reference>
<name>A0A1T5HXN8_9GAMM</name>
<dbReference type="PANTHER" id="PTHR34986:SF1">
    <property type="entry name" value="PROTEIN YIAL"/>
    <property type="match status" value="1"/>
</dbReference>
<dbReference type="GO" id="GO:0005829">
    <property type="term" value="C:cytosol"/>
    <property type="evidence" value="ECO:0007669"/>
    <property type="project" value="TreeGrafter"/>
</dbReference>
<organism evidence="1 2">
    <name type="scientific">Photobacterium piscicola</name>
    <dbReference type="NCBI Taxonomy" id="1378299"/>
    <lineage>
        <taxon>Bacteria</taxon>
        <taxon>Pseudomonadati</taxon>
        <taxon>Pseudomonadota</taxon>
        <taxon>Gammaproteobacteria</taxon>
        <taxon>Vibrionales</taxon>
        <taxon>Vibrionaceae</taxon>
        <taxon>Photobacterium</taxon>
    </lineage>
</organism>
<gene>
    <name evidence="1" type="primary">tabA</name>
    <name evidence="1" type="ORF">CZ809_01126</name>
</gene>
<proteinExistence type="predicted"/>
<dbReference type="NCBIfam" id="NF040884">
    <property type="entry name" value="acetylneur_anom"/>
    <property type="match status" value="1"/>
</dbReference>
<evidence type="ECO:0000313" key="1">
    <source>
        <dbReference type="EMBL" id="SKC31624.1"/>
    </source>
</evidence>
<dbReference type="NCBIfam" id="TIGR00022">
    <property type="entry name" value="YhcH/YjgK/YiaL family protein"/>
    <property type="match status" value="1"/>
</dbReference>
<protein>
    <submittedName>
        <fullName evidence="1">Toxin-antitoxin biofilm protein TabA</fullName>
    </submittedName>
</protein>
<dbReference type="PANTHER" id="PTHR34986">
    <property type="entry name" value="EVOLVED BETA-GALACTOSIDASE SUBUNIT BETA"/>
    <property type="match status" value="1"/>
</dbReference>
<dbReference type="InterPro" id="IPR004375">
    <property type="entry name" value="NanQ/TabA/YiaL"/>
</dbReference>
<evidence type="ECO:0000313" key="2">
    <source>
        <dbReference type="Proteomes" id="UP000189966"/>
    </source>
</evidence>
<dbReference type="InterPro" id="IPR037012">
    <property type="entry name" value="NanQ/TabA/YiaL_sf"/>
</dbReference>
<accession>A0A1T5HXN8</accession>